<dbReference type="InterPro" id="IPR002477">
    <property type="entry name" value="Peptidoglycan-bd-like"/>
</dbReference>
<feature type="active site" description="Nucleophile" evidence="7">
    <location>
        <position position="438"/>
    </location>
</feature>
<keyword evidence="5 7" id="KW-0573">Peptidoglycan synthesis</keyword>
<comment type="similarity">
    <text evidence="2">Belongs to the YkuD family.</text>
</comment>
<evidence type="ECO:0000256" key="1">
    <source>
        <dbReference type="ARBA" id="ARBA00004752"/>
    </source>
</evidence>
<dbReference type="GO" id="GO:0016740">
    <property type="term" value="F:transferase activity"/>
    <property type="evidence" value="ECO:0007669"/>
    <property type="project" value="UniProtKB-KW"/>
</dbReference>
<dbReference type="SUPFAM" id="SSF47090">
    <property type="entry name" value="PGBD-like"/>
    <property type="match status" value="1"/>
</dbReference>
<evidence type="ECO:0000256" key="5">
    <source>
        <dbReference type="ARBA" id="ARBA00022984"/>
    </source>
</evidence>
<proteinExistence type="inferred from homology"/>
<dbReference type="PANTHER" id="PTHR41533:SF2">
    <property type="entry name" value="BLR7131 PROTEIN"/>
    <property type="match status" value="1"/>
</dbReference>
<name>A0A0A1WD83_9SPHN</name>
<dbReference type="Gene3D" id="1.10.101.10">
    <property type="entry name" value="PGBD-like superfamily/PGBD"/>
    <property type="match status" value="1"/>
</dbReference>
<dbReference type="GO" id="GO:0071555">
    <property type="term" value="P:cell wall organization"/>
    <property type="evidence" value="ECO:0007669"/>
    <property type="project" value="UniProtKB-UniRule"/>
</dbReference>
<dbReference type="UniPathway" id="UPA00219"/>
<organism evidence="9 10">
    <name type="scientific">Sphingomonas parapaucimobilis NBRC 15100</name>
    <dbReference type="NCBI Taxonomy" id="1219049"/>
    <lineage>
        <taxon>Bacteria</taxon>
        <taxon>Pseudomonadati</taxon>
        <taxon>Pseudomonadota</taxon>
        <taxon>Alphaproteobacteria</taxon>
        <taxon>Sphingomonadales</taxon>
        <taxon>Sphingomonadaceae</taxon>
        <taxon>Sphingomonas</taxon>
    </lineage>
</organism>
<keyword evidence="3" id="KW-0808">Transferase</keyword>
<dbReference type="GO" id="GO:0004180">
    <property type="term" value="F:carboxypeptidase activity"/>
    <property type="evidence" value="ECO:0007669"/>
    <property type="project" value="UniProtKB-ARBA"/>
</dbReference>
<dbReference type="PANTHER" id="PTHR41533">
    <property type="entry name" value="L,D-TRANSPEPTIDASE HI_1667-RELATED"/>
    <property type="match status" value="1"/>
</dbReference>
<dbReference type="InterPro" id="IPR045380">
    <property type="entry name" value="LD_TPept_scaffold_dom"/>
</dbReference>
<comment type="pathway">
    <text evidence="1 7">Cell wall biogenesis; peptidoglycan biosynthesis.</text>
</comment>
<keyword evidence="10" id="KW-1185">Reference proteome</keyword>
<gene>
    <name evidence="9" type="ORF">SP5_102_00020</name>
</gene>
<protein>
    <recommendedName>
        <fullName evidence="8">L,D-TPase catalytic domain-containing protein</fullName>
    </recommendedName>
</protein>
<reference evidence="9 10" key="1">
    <citation type="submission" date="2014-11" db="EMBL/GenBank/DDBJ databases">
        <title>Whole genome shotgun sequence of Sphingomonas parapaucimobilis NBRC 15100.</title>
        <authorList>
            <person name="Katano-Makiyama Y."/>
            <person name="Hosoyama A."/>
            <person name="Hashimoto M."/>
            <person name="Hosoyama Y."/>
            <person name="Noguchi M."/>
            <person name="Numata M."/>
            <person name="Tsuchikane K."/>
            <person name="Hirakata S."/>
            <person name="Uohara A."/>
            <person name="Shimodaira J."/>
            <person name="Ohji S."/>
            <person name="Ichikawa N."/>
            <person name="Kimura A."/>
            <person name="Yamazoe A."/>
            <person name="Fujita N."/>
        </authorList>
    </citation>
    <scope>NUCLEOTIDE SEQUENCE [LARGE SCALE GENOMIC DNA]</scope>
    <source>
        <strain evidence="9 10">NBRC 15100</strain>
    </source>
</reference>
<dbReference type="eggNOG" id="COG2989">
    <property type="taxonomic scope" value="Bacteria"/>
</dbReference>
<evidence type="ECO:0000256" key="2">
    <source>
        <dbReference type="ARBA" id="ARBA00005992"/>
    </source>
</evidence>
<dbReference type="SUPFAM" id="SSF141523">
    <property type="entry name" value="L,D-transpeptidase catalytic domain-like"/>
    <property type="match status" value="1"/>
</dbReference>
<dbReference type="InterPro" id="IPR036366">
    <property type="entry name" value="PGBDSf"/>
</dbReference>
<dbReference type="GO" id="GO:0009252">
    <property type="term" value="P:peptidoglycan biosynthetic process"/>
    <property type="evidence" value="ECO:0007669"/>
    <property type="project" value="UniProtKB-UniPathway"/>
</dbReference>
<dbReference type="InterPro" id="IPR005490">
    <property type="entry name" value="LD_TPept_cat_dom"/>
</dbReference>
<feature type="domain" description="L,D-TPase catalytic" evidence="8">
    <location>
        <begin position="305"/>
        <end position="476"/>
    </location>
</feature>
<dbReference type="Pfam" id="PF20142">
    <property type="entry name" value="Scaffold"/>
    <property type="match status" value="1"/>
</dbReference>
<comment type="caution">
    <text evidence="9">The sequence shown here is derived from an EMBL/GenBank/DDBJ whole genome shotgun (WGS) entry which is preliminary data.</text>
</comment>
<dbReference type="InterPro" id="IPR038063">
    <property type="entry name" value="Transpep_catalytic_dom"/>
</dbReference>
<dbReference type="CDD" id="cd16913">
    <property type="entry name" value="YkuD_like"/>
    <property type="match status" value="1"/>
</dbReference>
<evidence type="ECO:0000256" key="3">
    <source>
        <dbReference type="ARBA" id="ARBA00022679"/>
    </source>
</evidence>
<evidence type="ECO:0000256" key="6">
    <source>
        <dbReference type="ARBA" id="ARBA00023316"/>
    </source>
</evidence>
<evidence type="ECO:0000313" key="10">
    <source>
        <dbReference type="Proteomes" id="UP000032305"/>
    </source>
</evidence>
<keyword evidence="4 7" id="KW-0133">Cell shape</keyword>
<accession>A0A0A1WD83</accession>
<dbReference type="Pfam" id="PF03734">
    <property type="entry name" value="YkuD"/>
    <property type="match status" value="1"/>
</dbReference>
<feature type="active site" description="Proton donor/acceptor" evidence="7">
    <location>
        <position position="419"/>
    </location>
</feature>
<dbReference type="AlphaFoldDB" id="A0A0A1WD83"/>
<dbReference type="Pfam" id="PF01471">
    <property type="entry name" value="PG_binding_1"/>
    <property type="match status" value="1"/>
</dbReference>
<dbReference type="Gene3D" id="2.40.440.10">
    <property type="entry name" value="L,D-transpeptidase catalytic domain-like"/>
    <property type="match status" value="1"/>
</dbReference>
<evidence type="ECO:0000259" key="8">
    <source>
        <dbReference type="PROSITE" id="PS52029"/>
    </source>
</evidence>
<dbReference type="EMBL" id="BBPI01000102">
    <property type="protein sequence ID" value="GAM02894.1"/>
    <property type="molecule type" value="Genomic_DNA"/>
</dbReference>
<evidence type="ECO:0000256" key="4">
    <source>
        <dbReference type="ARBA" id="ARBA00022960"/>
    </source>
</evidence>
<keyword evidence="6 7" id="KW-0961">Cell wall biogenesis/degradation</keyword>
<dbReference type="PROSITE" id="PS52029">
    <property type="entry name" value="LD_TPASE"/>
    <property type="match status" value="1"/>
</dbReference>
<dbReference type="Proteomes" id="UP000032305">
    <property type="component" value="Unassembled WGS sequence"/>
</dbReference>
<dbReference type="InterPro" id="IPR052905">
    <property type="entry name" value="LD-transpeptidase_YkuD-like"/>
</dbReference>
<dbReference type="GO" id="GO:0008360">
    <property type="term" value="P:regulation of cell shape"/>
    <property type="evidence" value="ECO:0007669"/>
    <property type="project" value="UniProtKB-UniRule"/>
</dbReference>
<evidence type="ECO:0000256" key="7">
    <source>
        <dbReference type="PROSITE-ProRule" id="PRU01373"/>
    </source>
</evidence>
<evidence type="ECO:0000313" key="9">
    <source>
        <dbReference type="EMBL" id="GAM02894.1"/>
    </source>
</evidence>
<dbReference type="InterPro" id="IPR036365">
    <property type="entry name" value="PGBD-like_sf"/>
</dbReference>
<sequence>MPTNRGYHIRMTKMPFSVSRPSIARLLGTLATGSMIATPLLAQVAPPPVMVPTTPPQAQPPAAQPQVVPPATVQPLPQAAPAVAIPPLSEAQARQLATLIAQGEVAQGLRQGPPRDLSTLSTLSPAALTRVALDYAHAVHVGRLDAADFTKDWGIRPQPYDPAPGFAEAVRHDRLSAWIASLPPPYAGYDALVKGLARYRAMAAAGGWSSLPAATINFGASGPQVLALRKRLAMEDPAVSATGERFDDDLLAAVRRAQRRYGLNPVGTVGSQTIAVLNVPVAQRIRQIMANMERWRWLPQQLEAKRVQVNIAAAVLTVFDGDNPVMSMKAVTGRPGNETPMLVSTIRSIVLNPPWNVPSSIANKELWPKERANPGYLKRAGFRVIDNGDGSKRLQQSSEKSALGRYKFDFPNDFAVYLHDTPAQSGFSKFDRLASHGCVRLEKPADLASLMLKTTPEWQQPQIDAVIASGKTVRATMAEPVAVYLLYWTAFANADGQVGFREDPYSWDAQLAAKIEARSAERAQATKD</sequence>